<sequence length="118" mass="13026">MAVSGFARWMGMISWRNVKDGEEVAFSSSECPAKIACFLEARTIFAKNIVVSVLLGDALDCITRSIIEDVYFQLAGRVLQLLHVLKDDSTEPGVKATNDITNSHIPTLKDKKEKTPNV</sequence>
<comment type="caution">
    <text evidence="2">The sequence shown here is derived from an EMBL/GenBank/DDBJ whole genome shotgun (WGS) entry which is preliminary data.</text>
</comment>
<dbReference type="EMBL" id="LFZN01000398">
    <property type="protein sequence ID" value="KXS93716.1"/>
    <property type="molecule type" value="Genomic_DNA"/>
</dbReference>
<gene>
    <name evidence="2" type="ORF">AC578_8280</name>
</gene>
<keyword evidence="3" id="KW-1185">Reference proteome</keyword>
<evidence type="ECO:0000313" key="3">
    <source>
        <dbReference type="Proteomes" id="UP000070133"/>
    </source>
</evidence>
<feature type="region of interest" description="Disordered" evidence="1">
    <location>
        <begin position="95"/>
        <end position="118"/>
    </location>
</feature>
<name>A0A139GU22_9PEZI</name>
<protein>
    <submittedName>
        <fullName evidence="2">Uncharacterized protein</fullName>
    </submittedName>
</protein>
<proteinExistence type="predicted"/>
<organism evidence="2 3">
    <name type="scientific">Pseudocercospora eumusae</name>
    <dbReference type="NCBI Taxonomy" id="321146"/>
    <lineage>
        <taxon>Eukaryota</taxon>
        <taxon>Fungi</taxon>
        <taxon>Dikarya</taxon>
        <taxon>Ascomycota</taxon>
        <taxon>Pezizomycotina</taxon>
        <taxon>Dothideomycetes</taxon>
        <taxon>Dothideomycetidae</taxon>
        <taxon>Mycosphaerellales</taxon>
        <taxon>Mycosphaerellaceae</taxon>
        <taxon>Pseudocercospora</taxon>
    </lineage>
</organism>
<accession>A0A139GU22</accession>
<evidence type="ECO:0000313" key="2">
    <source>
        <dbReference type="EMBL" id="KXS93716.1"/>
    </source>
</evidence>
<evidence type="ECO:0000256" key="1">
    <source>
        <dbReference type="SAM" id="MobiDB-lite"/>
    </source>
</evidence>
<dbReference type="Proteomes" id="UP000070133">
    <property type="component" value="Unassembled WGS sequence"/>
</dbReference>
<reference evidence="2 3" key="1">
    <citation type="submission" date="2015-07" db="EMBL/GenBank/DDBJ databases">
        <title>Comparative genomics of the Sigatoka disease complex on banana suggests a link between parallel evolutionary changes in Pseudocercospora fijiensis and Pseudocercospora eumusae and increased virulence on the banana host.</title>
        <authorList>
            <person name="Chang T.-C."/>
            <person name="Salvucci A."/>
            <person name="Crous P.W."/>
            <person name="Stergiopoulos I."/>
        </authorList>
    </citation>
    <scope>NUCLEOTIDE SEQUENCE [LARGE SCALE GENOMIC DNA]</scope>
    <source>
        <strain evidence="2 3">CBS 114824</strain>
    </source>
</reference>
<dbReference type="AlphaFoldDB" id="A0A139GU22"/>
<feature type="compositionally biased region" description="Basic and acidic residues" evidence="1">
    <location>
        <begin position="107"/>
        <end position="118"/>
    </location>
</feature>